<keyword evidence="9" id="KW-1185">Reference proteome</keyword>
<feature type="compositionally biased region" description="Polar residues" evidence="5">
    <location>
        <begin position="552"/>
        <end position="599"/>
    </location>
</feature>
<dbReference type="InterPro" id="IPR036612">
    <property type="entry name" value="KH_dom_type_1_sf"/>
</dbReference>
<dbReference type="Pfam" id="PF22675">
    <property type="entry name" value="KH-I_KHDC4-BBP"/>
    <property type="match status" value="1"/>
</dbReference>
<organism evidence="8 9">
    <name type="scientific">Polyplax serrata</name>
    <name type="common">Common mouse louse</name>
    <dbReference type="NCBI Taxonomy" id="468196"/>
    <lineage>
        <taxon>Eukaryota</taxon>
        <taxon>Metazoa</taxon>
        <taxon>Ecdysozoa</taxon>
        <taxon>Arthropoda</taxon>
        <taxon>Hexapoda</taxon>
        <taxon>Insecta</taxon>
        <taxon>Pterygota</taxon>
        <taxon>Neoptera</taxon>
        <taxon>Paraneoptera</taxon>
        <taxon>Psocodea</taxon>
        <taxon>Troctomorpha</taxon>
        <taxon>Phthiraptera</taxon>
        <taxon>Anoplura</taxon>
        <taxon>Polyplacidae</taxon>
        <taxon>Polyplax</taxon>
    </lineage>
</organism>
<dbReference type="InterPro" id="IPR055256">
    <property type="entry name" value="KH_1_KHDC4/BBP-like"/>
</dbReference>
<dbReference type="SUPFAM" id="SSF54791">
    <property type="entry name" value="Eukaryotic type KH-domain (KH-domain type I)"/>
    <property type="match status" value="1"/>
</dbReference>
<evidence type="ECO:0000256" key="4">
    <source>
        <dbReference type="ARBA" id="ARBA00045732"/>
    </source>
</evidence>
<dbReference type="CDD" id="cd22385">
    <property type="entry name" value="KH-I_KHDC4_rpt1"/>
    <property type="match status" value="1"/>
</dbReference>
<feature type="region of interest" description="Disordered" evidence="5">
    <location>
        <begin position="533"/>
        <end position="619"/>
    </location>
</feature>
<feature type="region of interest" description="Disordered" evidence="5">
    <location>
        <begin position="893"/>
        <end position="917"/>
    </location>
</feature>
<feature type="domain" description="KHDC4/BBP-like KH-domain type I" evidence="6">
    <location>
        <begin position="206"/>
        <end position="278"/>
    </location>
</feature>
<comment type="function">
    <text evidence="4">RNA-binding protein involved in pre-mRNA splicing. Interacts with the PRP19C/Prp19 complex/NTC/Nineteen complex which is part of the spliceosome. Involved in regulating splice site selection. Binds preferentially RNA with A/C rich sequences and poly-C stretches.</text>
</comment>
<feature type="compositionally biased region" description="Low complexity" evidence="5">
    <location>
        <begin position="965"/>
        <end position="992"/>
    </location>
</feature>
<comment type="caution">
    <text evidence="8">The sequence shown here is derived from an EMBL/GenBank/DDBJ whole genome shotgun (WGS) entry which is preliminary data.</text>
</comment>
<evidence type="ECO:0000259" key="6">
    <source>
        <dbReference type="Pfam" id="PF22675"/>
    </source>
</evidence>
<evidence type="ECO:0000313" key="9">
    <source>
        <dbReference type="Proteomes" id="UP001359485"/>
    </source>
</evidence>
<dbReference type="InterPro" id="IPR056149">
    <property type="entry name" value="PRP5/DDX46/KHDC4_KH"/>
</dbReference>
<accession>A0ABR1AYG9</accession>
<protein>
    <recommendedName>
        <fullName evidence="2">KH homology domain-containing protein 4</fullName>
    </recommendedName>
    <alternativeName>
        <fullName evidence="3">Brings lots of money 7</fullName>
    </alternativeName>
</protein>
<dbReference type="Pfam" id="PF23469">
    <property type="entry name" value="KH_12"/>
    <property type="match status" value="1"/>
</dbReference>
<evidence type="ECO:0000256" key="1">
    <source>
        <dbReference type="ARBA" id="ARBA00006093"/>
    </source>
</evidence>
<feature type="compositionally biased region" description="Polar residues" evidence="5">
    <location>
        <begin position="993"/>
        <end position="1004"/>
    </location>
</feature>
<dbReference type="Gene3D" id="3.30.1370.10">
    <property type="entry name" value="K Homology domain, type 1"/>
    <property type="match status" value="1"/>
</dbReference>
<dbReference type="InterPro" id="IPR047890">
    <property type="entry name" value="KHDC4_KH-I_first"/>
</dbReference>
<feature type="compositionally biased region" description="Pro residues" evidence="5">
    <location>
        <begin position="783"/>
        <end position="793"/>
    </location>
</feature>
<name>A0ABR1AYG9_POLSC</name>
<feature type="region of interest" description="Disordered" evidence="5">
    <location>
        <begin position="947"/>
        <end position="1004"/>
    </location>
</feature>
<feature type="compositionally biased region" description="Polar residues" evidence="5">
    <location>
        <begin position="850"/>
        <end position="860"/>
    </location>
</feature>
<evidence type="ECO:0000256" key="2">
    <source>
        <dbReference type="ARBA" id="ARBA00017795"/>
    </source>
</evidence>
<dbReference type="EMBL" id="JAWJWF010000006">
    <property type="protein sequence ID" value="KAK6631408.1"/>
    <property type="molecule type" value="Genomic_DNA"/>
</dbReference>
<feature type="compositionally biased region" description="Low complexity" evidence="5">
    <location>
        <begin position="533"/>
        <end position="548"/>
    </location>
</feature>
<feature type="domain" description="ATP-dependent RNA helicase PRP5/DDX46/KHDC4 KH" evidence="7">
    <location>
        <begin position="46"/>
        <end position="131"/>
    </location>
</feature>
<feature type="compositionally biased region" description="Polar residues" evidence="5">
    <location>
        <begin position="739"/>
        <end position="752"/>
    </location>
</feature>
<dbReference type="InterPro" id="IPR047889">
    <property type="entry name" value="KHDC4_KH-I_second"/>
</dbReference>
<comment type="similarity">
    <text evidence="1">Belongs to the KHDC4 family.</text>
</comment>
<evidence type="ECO:0000256" key="5">
    <source>
        <dbReference type="SAM" id="MobiDB-lite"/>
    </source>
</evidence>
<proteinExistence type="inferred from homology"/>
<feature type="region of interest" description="Disordered" evidence="5">
    <location>
        <begin position="723"/>
        <end position="801"/>
    </location>
</feature>
<feature type="compositionally biased region" description="Pro residues" evidence="5">
    <location>
        <begin position="951"/>
        <end position="961"/>
    </location>
</feature>
<gene>
    <name evidence="8" type="ORF">RUM44_005935</name>
</gene>
<dbReference type="CDD" id="cd22386">
    <property type="entry name" value="KH-I_KHDC4_rpt2"/>
    <property type="match status" value="1"/>
</dbReference>
<feature type="region of interest" description="Disordered" evidence="5">
    <location>
        <begin position="839"/>
        <end position="870"/>
    </location>
</feature>
<feature type="compositionally biased region" description="Polar residues" evidence="5">
    <location>
        <begin position="767"/>
        <end position="779"/>
    </location>
</feature>
<dbReference type="PANTHER" id="PTHR15744">
    <property type="entry name" value="BLOM7"/>
    <property type="match status" value="1"/>
</dbReference>
<evidence type="ECO:0000313" key="8">
    <source>
        <dbReference type="EMBL" id="KAK6631408.1"/>
    </source>
</evidence>
<reference evidence="8 9" key="1">
    <citation type="submission" date="2023-09" db="EMBL/GenBank/DDBJ databases">
        <title>Genomes of two closely related lineages of the louse Polyplax serrata with different host specificities.</title>
        <authorList>
            <person name="Martinu J."/>
            <person name="Tarabai H."/>
            <person name="Stefka J."/>
            <person name="Hypsa V."/>
        </authorList>
    </citation>
    <scope>NUCLEOTIDE SEQUENCE [LARGE SCALE GENOMIC DNA]</scope>
    <source>
        <strain evidence="8">98ZLc_SE</strain>
    </source>
</reference>
<feature type="compositionally biased region" description="Basic and acidic residues" evidence="5">
    <location>
        <begin position="896"/>
        <end position="917"/>
    </location>
</feature>
<dbReference type="PANTHER" id="PTHR15744:SF0">
    <property type="entry name" value="KH HOMOLOGY DOMAIN-CONTAINING PROTEIN 4"/>
    <property type="match status" value="1"/>
</dbReference>
<evidence type="ECO:0000259" key="7">
    <source>
        <dbReference type="Pfam" id="PF23469"/>
    </source>
</evidence>
<sequence>MYGPKGGLEAAVAAATKLDASLHAKGKLTKNLSEGLSKSDVLKLIQAEFSINHVPQATRNLLCKGSTQEIIKDFSGACVSTKGRYIPESERKNLNAQDKSAKNLGLYLFIQGPTNRSVDLAIQKIEEMIATNADMNNQRQPGVLTIATPVAGPLHGSLNTVARTPLGGNVPSALMSRNMQMPPPILEQTAGKFVEKIRIDMESVLPGFNLPMKLIGQGGSNLNYIKNETGAIVTLRGIGSAFLEPGTQQESPEPLHFCISHHKPEVMATARDLALNLIATIQQEYAQFQMQQPPPQNFPAQVQQISVEPPSNIMLHQAGNGEHPVIPNIMSTSIALPVVQTGFIQQPGVTQLSAPPPIVGVPPPQFSQPPPPQVALPPPGVHIPQQSPLVPPPVPQPLQQIQPQHEQPGNFIQQLAQPFQAGQQTSQQQYVITQNGQPMQGIMTSQGLVVLNQQTQPTYAQQHQVFLSQPPPVGPTQSVFQSGQHLAFQSTAPGQQLHAAVSVPVSYQFQYVQQNPPPTMAYSAVQNPIQVQPSHIQIQPQQQSVPQPQLAPIQSSNVSTGQSPVQNQPVSQLNPNVSQPSSLGNQSPTIQNPPSQRHSPNIQAPPPNQPNPAFSVQQNQSQMILQQIPNHQMIPNNQTMQLQNQNIQTIPATTANFLSGQPHLMQIPGVRPPAEVQQQFQVQQQNYSQYPQQQQQMVVKQIQVCQPQQMQLVPGCPPGPIQILPSPSGQFIAPMHQLPPTQYNQSQETQQEPKPPKRKFTEEVVPASQQGQTPPQSLMSIPMQPPQPVPPPTQSVGNNNATRQGIGVQELMLMNQQQRRQHLQQPEGHQKDPSIKVEEASLVPPPPPSTGSQPNFQMTESGGPDGDKGNLSRQCKYYLYYYELSGYDENLLNREMSNRQDSDRDRDDRNCYNRRDRNNSNRERLIFSHYSSKPQMYDTVAQHSILGIGMCPPPPPPPPPHLINQAQSVGQQQQQQQQQVQQQSQQQSQQQQPPNHYYQTNRTY</sequence>
<dbReference type="Proteomes" id="UP001359485">
    <property type="component" value="Unassembled WGS sequence"/>
</dbReference>
<dbReference type="InterPro" id="IPR031121">
    <property type="entry name" value="RIK/BLOM7"/>
</dbReference>
<evidence type="ECO:0000256" key="3">
    <source>
        <dbReference type="ARBA" id="ARBA00030267"/>
    </source>
</evidence>